<sequence>MKNYFKNNIGMNILLWFMIVFAVGAVWIWHSSSNSPESKKLESNIAEMNGDYSFYKHAIENNTEEHYIKKIDKDNINLSSKINDIKPVIQQSLEQVYNQTKNTSDHEKLKGKIKDLGSEWSDILSQISEPTVSQSGKEQAVYDSMTDLKIAFGKYDISTKTMSCYVLVNWKSPVIAGTAQGGSQTLKGSDFFTMDYKVTDNSFSNVQYKQAMDGAEK</sequence>
<keyword evidence="1" id="KW-1133">Transmembrane helix</keyword>
<organism evidence="2 3">
    <name type="scientific">Lactococcus lactis subsp. hordniae</name>
    <dbReference type="NCBI Taxonomy" id="203404"/>
    <lineage>
        <taxon>Bacteria</taxon>
        <taxon>Bacillati</taxon>
        <taxon>Bacillota</taxon>
        <taxon>Bacilli</taxon>
        <taxon>Lactobacillales</taxon>
        <taxon>Streptococcaceae</taxon>
        <taxon>Lactococcus</taxon>
    </lineage>
</organism>
<dbReference type="Proteomes" id="UP000325203">
    <property type="component" value="Unassembled WGS sequence"/>
</dbReference>
<dbReference type="EMBL" id="VXKC01000024">
    <property type="protein sequence ID" value="KAA8700931.1"/>
    <property type="molecule type" value="Genomic_DNA"/>
</dbReference>
<evidence type="ECO:0000313" key="2">
    <source>
        <dbReference type="EMBL" id="KAA8700931.1"/>
    </source>
</evidence>
<feature type="transmembrane region" description="Helical" evidence="1">
    <location>
        <begin position="12"/>
        <end position="30"/>
    </location>
</feature>
<accession>A0A5M9PXF9</accession>
<evidence type="ECO:0000256" key="1">
    <source>
        <dbReference type="SAM" id="Phobius"/>
    </source>
</evidence>
<reference evidence="2 3" key="1">
    <citation type="submission" date="2019-09" db="EMBL/GenBank/DDBJ databases">
        <title>Draft genome sequence of various Type strains from the CCUG.</title>
        <authorList>
            <person name="Pineiro-Iglesias B."/>
            <person name="Tunovic T."/>
            <person name="Unosson C."/>
            <person name="Inganas E."/>
            <person name="Ohlen M."/>
            <person name="Cardew S."/>
            <person name="Jensie-Markopoulos S."/>
            <person name="Salva-Serra F."/>
            <person name="Jaen-Luchoro D."/>
            <person name="Karlsson R."/>
            <person name="Svensson-Stadler L."/>
            <person name="Chun J."/>
            <person name="Moore E."/>
        </authorList>
    </citation>
    <scope>NUCLEOTIDE SEQUENCE [LARGE SCALE GENOMIC DNA]</scope>
    <source>
        <strain evidence="2 3">CCUG 32210T</strain>
    </source>
</reference>
<keyword evidence="1" id="KW-0472">Membrane</keyword>
<dbReference type="RefSeq" id="WP_058210476.1">
    <property type="nucleotide sequence ID" value="NZ_JBHSBR010000064.1"/>
</dbReference>
<keyword evidence="1" id="KW-0812">Transmembrane</keyword>
<proteinExistence type="predicted"/>
<comment type="caution">
    <text evidence="2">The sequence shown here is derived from an EMBL/GenBank/DDBJ whole genome shotgun (WGS) entry which is preliminary data.</text>
</comment>
<gene>
    <name evidence="2" type="ORF">F4V48_09770</name>
</gene>
<evidence type="ECO:0000313" key="3">
    <source>
        <dbReference type="Proteomes" id="UP000325203"/>
    </source>
</evidence>
<dbReference type="AlphaFoldDB" id="A0A5M9PXF9"/>
<protein>
    <submittedName>
        <fullName evidence="2">Uncharacterized protein</fullName>
    </submittedName>
</protein>
<name>A0A5M9PXF9_LACLH</name>